<evidence type="ECO:0000313" key="1">
    <source>
        <dbReference type="EMBL" id="CAG8642314.1"/>
    </source>
</evidence>
<name>A0ACA9NAB2_9GLOM</name>
<evidence type="ECO:0000313" key="2">
    <source>
        <dbReference type="Proteomes" id="UP000789920"/>
    </source>
</evidence>
<proteinExistence type="predicted"/>
<comment type="caution">
    <text evidence="1">The sequence shown here is derived from an EMBL/GenBank/DDBJ whole genome shotgun (WGS) entry which is preliminary data.</text>
</comment>
<protein>
    <submittedName>
        <fullName evidence="1">19770_t:CDS:1</fullName>
    </submittedName>
</protein>
<dbReference type="Proteomes" id="UP000789920">
    <property type="component" value="Unassembled WGS sequence"/>
</dbReference>
<gene>
    <name evidence="1" type="ORF">RPERSI_LOCUS7532</name>
</gene>
<reference evidence="1" key="1">
    <citation type="submission" date="2021-06" db="EMBL/GenBank/DDBJ databases">
        <authorList>
            <person name="Kallberg Y."/>
            <person name="Tangrot J."/>
            <person name="Rosling A."/>
        </authorList>
    </citation>
    <scope>NUCLEOTIDE SEQUENCE</scope>
    <source>
        <strain evidence="1">MA461A</strain>
    </source>
</reference>
<sequence length="300" mass="34388">MVYTEICLDMTFLCPKCVKERPFPTWCQECGVKYFEKNSDNWTSGEPIIDKVIKYTQENSKIPVDFVEWIPYEQFEKREKIGQDGFGSVYGAFWKSGPSLMYGNKFKRAKGIRVALRRLKNNTLHESLMGLYKSLKCFTDSNFYTASTVYNPEISPIIRFYGLTKDAKGYLFVMQIAEHGDLQKYLFENFDKMKWFDDKLLILANIANGLRIIHQNGLTHRNLNCRNILIGENGMAYITDFGPISNTSENTVLSQNIQEIIQEIELYIKRNTPKPPPPSKNFGNSSGQNGSHIAIGPIPS</sequence>
<organism evidence="1 2">
    <name type="scientific">Racocetra persica</name>
    <dbReference type="NCBI Taxonomy" id="160502"/>
    <lineage>
        <taxon>Eukaryota</taxon>
        <taxon>Fungi</taxon>
        <taxon>Fungi incertae sedis</taxon>
        <taxon>Mucoromycota</taxon>
        <taxon>Glomeromycotina</taxon>
        <taxon>Glomeromycetes</taxon>
        <taxon>Diversisporales</taxon>
        <taxon>Gigasporaceae</taxon>
        <taxon>Racocetra</taxon>
    </lineage>
</organism>
<keyword evidence="2" id="KW-1185">Reference proteome</keyword>
<accession>A0ACA9NAB2</accession>
<dbReference type="EMBL" id="CAJVQC010012836">
    <property type="protein sequence ID" value="CAG8642314.1"/>
    <property type="molecule type" value="Genomic_DNA"/>
</dbReference>